<sequence length="141" mass="15541">MGAVYGVVLMATTIPEIVSTIVATKDANQPANTKRLEASYQGFAEEDTGHDARPRHFRGVQPDLTALNFDHLPTHMIDKTGKRTVWIRNSLKEKSRVTAMVLTGSQGHTRAPILVFKQPGAHIEAKELFNCADQNGFGRDL</sequence>
<keyword evidence="2" id="KW-1185">Reference proteome</keyword>
<dbReference type="AlphaFoldDB" id="G4YNB6"/>
<dbReference type="Proteomes" id="UP000002640">
    <property type="component" value="Unassembled WGS sequence"/>
</dbReference>
<name>G4YNB6_PHYSP</name>
<reference evidence="1 2" key="1">
    <citation type="journal article" date="2006" name="Science">
        <title>Phytophthora genome sequences uncover evolutionary origins and mechanisms of pathogenesis.</title>
        <authorList>
            <person name="Tyler B.M."/>
            <person name="Tripathy S."/>
            <person name="Zhang X."/>
            <person name="Dehal P."/>
            <person name="Jiang R.H."/>
            <person name="Aerts A."/>
            <person name="Arredondo F.D."/>
            <person name="Baxter L."/>
            <person name="Bensasson D."/>
            <person name="Beynon J.L."/>
            <person name="Chapman J."/>
            <person name="Damasceno C.M."/>
            <person name="Dorrance A.E."/>
            <person name="Dou D."/>
            <person name="Dickerman A.W."/>
            <person name="Dubchak I.L."/>
            <person name="Garbelotto M."/>
            <person name="Gijzen M."/>
            <person name="Gordon S.G."/>
            <person name="Govers F."/>
            <person name="Grunwald N.J."/>
            <person name="Huang W."/>
            <person name="Ivors K.L."/>
            <person name="Jones R.W."/>
            <person name="Kamoun S."/>
            <person name="Krampis K."/>
            <person name="Lamour K.H."/>
            <person name="Lee M.K."/>
            <person name="McDonald W.H."/>
            <person name="Medina M."/>
            <person name="Meijer H.J."/>
            <person name="Nordberg E.K."/>
            <person name="Maclean D.J."/>
            <person name="Ospina-Giraldo M.D."/>
            <person name="Morris P.F."/>
            <person name="Phuntumart V."/>
            <person name="Putnam N.H."/>
            <person name="Rash S."/>
            <person name="Rose J.K."/>
            <person name="Sakihama Y."/>
            <person name="Salamov A.A."/>
            <person name="Savidor A."/>
            <person name="Scheuring C.F."/>
            <person name="Smith B.M."/>
            <person name="Sobral B.W."/>
            <person name="Terry A."/>
            <person name="Torto-Alalibo T.A."/>
            <person name="Win J."/>
            <person name="Xu Z."/>
            <person name="Zhang H."/>
            <person name="Grigoriev I.V."/>
            <person name="Rokhsar D.S."/>
            <person name="Boore J.L."/>
        </authorList>
    </citation>
    <scope>NUCLEOTIDE SEQUENCE [LARGE SCALE GENOMIC DNA]</scope>
    <source>
        <strain evidence="1 2">P6497</strain>
    </source>
</reference>
<dbReference type="EMBL" id="JH159151">
    <property type="protein sequence ID" value="EGZ30069.1"/>
    <property type="molecule type" value="Genomic_DNA"/>
</dbReference>
<organism evidence="1 2">
    <name type="scientific">Phytophthora sojae (strain P6497)</name>
    <name type="common">Soybean stem and root rot agent</name>
    <name type="synonym">Phytophthora megasperma f. sp. glycines</name>
    <dbReference type="NCBI Taxonomy" id="1094619"/>
    <lineage>
        <taxon>Eukaryota</taxon>
        <taxon>Sar</taxon>
        <taxon>Stramenopiles</taxon>
        <taxon>Oomycota</taxon>
        <taxon>Peronosporomycetes</taxon>
        <taxon>Peronosporales</taxon>
        <taxon>Peronosporaceae</taxon>
        <taxon>Phytophthora</taxon>
    </lineage>
</organism>
<accession>G4YNB6</accession>
<dbReference type="GeneID" id="20641187"/>
<evidence type="ECO:0000313" key="2">
    <source>
        <dbReference type="Proteomes" id="UP000002640"/>
    </source>
</evidence>
<evidence type="ECO:0008006" key="3">
    <source>
        <dbReference type="Google" id="ProtNLM"/>
    </source>
</evidence>
<dbReference type="KEGG" id="psoj:PHYSODRAFT_294974"/>
<dbReference type="InParanoid" id="G4YNB6"/>
<gene>
    <name evidence="1" type="ORF">PHYSODRAFT_294974</name>
</gene>
<proteinExistence type="predicted"/>
<protein>
    <recommendedName>
        <fullName evidence="3">DDE-1 domain-containing protein</fullName>
    </recommendedName>
</protein>
<evidence type="ECO:0000313" key="1">
    <source>
        <dbReference type="EMBL" id="EGZ30069.1"/>
    </source>
</evidence>
<dbReference type="RefSeq" id="XP_009517344.1">
    <property type="nucleotide sequence ID" value="XM_009519049.1"/>
</dbReference>